<proteinExistence type="predicted"/>
<organism evidence="3 4">
    <name type="scientific">Durusdinium trenchii</name>
    <dbReference type="NCBI Taxonomy" id="1381693"/>
    <lineage>
        <taxon>Eukaryota</taxon>
        <taxon>Sar</taxon>
        <taxon>Alveolata</taxon>
        <taxon>Dinophyceae</taxon>
        <taxon>Suessiales</taxon>
        <taxon>Symbiodiniaceae</taxon>
        <taxon>Durusdinium</taxon>
    </lineage>
</organism>
<evidence type="ECO:0000313" key="4">
    <source>
        <dbReference type="Proteomes" id="UP001642484"/>
    </source>
</evidence>
<keyword evidence="4" id="KW-1185">Reference proteome</keyword>
<feature type="compositionally biased region" description="Low complexity" evidence="2">
    <location>
        <begin position="274"/>
        <end position="290"/>
    </location>
</feature>
<evidence type="ECO:0000313" key="3">
    <source>
        <dbReference type="EMBL" id="CAK8997747.1"/>
    </source>
</evidence>
<dbReference type="SUPFAM" id="SSF103657">
    <property type="entry name" value="BAR/IMD domain-like"/>
    <property type="match status" value="1"/>
</dbReference>
<dbReference type="Proteomes" id="UP001642484">
    <property type="component" value="Unassembled WGS sequence"/>
</dbReference>
<evidence type="ECO:0000256" key="2">
    <source>
        <dbReference type="SAM" id="MobiDB-lite"/>
    </source>
</evidence>
<dbReference type="Gene3D" id="1.20.1270.60">
    <property type="entry name" value="Arfaptin homology (AH) domain/BAR domain"/>
    <property type="match status" value="1"/>
</dbReference>
<comment type="caution">
    <text evidence="3">The sequence shown here is derived from an EMBL/GenBank/DDBJ whole genome shotgun (WGS) entry which is preliminary data.</text>
</comment>
<name>A0ABP0I839_9DINO</name>
<evidence type="ECO:0000256" key="1">
    <source>
        <dbReference type="SAM" id="Coils"/>
    </source>
</evidence>
<protein>
    <submittedName>
        <fullName evidence="3">Uncharacterized protein</fullName>
    </submittedName>
</protein>
<feature type="region of interest" description="Disordered" evidence="2">
    <location>
        <begin position="266"/>
        <end position="327"/>
    </location>
</feature>
<feature type="coiled-coil region" evidence="1">
    <location>
        <begin position="111"/>
        <end position="167"/>
    </location>
</feature>
<reference evidence="3 4" key="1">
    <citation type="submission" date="2024-02" db="EMBL/GenBank/DDBJ databases">
        <authorList>
            <person name="Chen Y."/>
            <person name="Shah S."/>
            <person name="Dougan E. K."/>
            <person name="Thang M."/>
            <person name="Chan C."/>
        </authorList>
    </citation>
    <scope>NUCLEOTIDE SEQUENCE [LARGE SCALE GENOMIC DNA]</scope>
</reference>
<keyword evidence="1" id="KW-0175">Coiled coil</keyword>
<feature type="compositionally biased region" description="Basic and acidic residues" evidence="2">
    <location>
        <begin position="294"/>
        <end position="306"/>
    </location>
</feature>
<accession>A0ABP0I839</accession>
<dbReference type="EMBL" id="CAXAMN010002113">
    <property type="protein sequence ID" value="CAK8997747.1"/>
    <property type="molecule type" value="Genomic_DNA"/>
</dbReference>
<dbReference type="InterPro" id="IPR027267">
    <property type="entry name" value="AH/BAR_dom_sf"/>
</dbReference>
<sequence length="409" mass="43872">MSSPGGASEGDELKVLRTLEAEAEAKLKTCGCLMQSLQKAAEALNGCGNTLQREVLQSSRPLAKSFAEEGGEEEMHPSEEYSSCIFRACESLGAALLTLAAALTGDLLTPLNELRRHMTHERKELQEELERLQQREMLCCEAMAESVARKEKVSSELQERLQQSQEKGREKRLVRWILKKTSKAEGKLQAAAHAQTAAVEELAGRLDQLALVQSQRREAAEAFSGLLARLAQQRWQLLQHGLQSCRRAWSEGAEVLQAAFREVEEVSEAERAEPAATTAPDEPAADASAPSFGRTERPGDAAEREASPSASAPSADASPAAKARASVPPLRLADLPAAEEVSLSLNTASCTSGSSGEILNCEERHCSLSGKLDKGDPLRCAAAAGAERAVPRAAREVSLDGSECMAEDT</sequence>
<gene>
    <name evidence="3" type="ORF">CCMP2556_LOCUS4971</name>
</gene>
<feature type="compositionally biased region" description="Low complexity" evidence="2">
    <location>
        <begin position="307"/>
        <end position="327"/>
    </location>
</feature>